<dbReference type="InterPro" id="IPR025997">
    <property type="entry name" value="SBP_2_dom"/>
</dbReference>
<dbReference type="SUPFAM" id="SSF46785">
    <property type="entry name" value="Winged helix' DNA-binding domain"/>
    <property type="match status" value="1"/>
</dbReference>
<dbReference type="GO" id="GO:0003700">
    <property type="term" value="F:DNA-binding transcription factor activity"/>
    <property type="evidence" value="ECO:0007669"/>
    <property type="project" value="InterPro"/>
</dbReference>
<keyword evidence="3" id="KW-0238">DNA-binding</keyword>
<evidence type="ECO:0000256" key="4">
    <source>
        <dbReference type="ARBA" id="ARBA00023163"/>
    </source>
</evidence>
<evidence type="ECO:0000313" key="6">
    <source>
        <dbReference type="EMBL" id="NMO79075.1"/>
    </source>
</evidence>
<evidence type="ECO:0000313" key="7">
    <source>
        <dbReference type="Proteomes" id="UP000588491"/>
    </source>
</evidence>
<dbReference type="SUPFAM" id="SSF53822">
    <property type="entry name" value="Periplasmic binding protein-like I"/>
    <property type="match status" value="1"/>
</dbReference>
<dbReference type="Gene3D" id="1.10.10.10">
    <property type="entry name" value="Winged helix-like DNA-binding domain superfamily/Winged helix DNA-binding domain"/>
    <property type="match status" value="1"/>
</dbReference>
<reference evidence="6 7" key="1">
    <citation type="submission" date="2020-04" db="EMBL/GenBank/DDBJ databases">
        <title>Bacillus sp. UniB3 isolated from commercial digestive syrup.</title>
        <authorList>
            <person name="Thorat V."/>
            <person name="Kirdat K."/>
            <person name="Tiwarekar B."/>
            <person name="Yadav A."/>
        </authorList>
    </citation>
    <scope>NUCLEOTIDE SEQUENCE [LARGE SCALE GENOMIC DNA]</scope>
    <source>
        <strain evidence="6 7">UniB3</strain>
    </source>
</reference>
<dbReference type="Pfam" id="PF13407">
    <property type="entry name" value="Peripla_BP_4"/>
    <property type="match status" value="1"/>
</dbReference>
<evidence type="ECO:0000259" key="5">
    <source>
        <dbReference type="PROSITE" id="PS50949"/>
    </source>
</evidence>
<proteinExistence type="predicted"/>
<dbReference type="Proteomes" id="UP000588491">
    <property type="component" value="Unassembled WGS sequence"/>
</dbReference>
<dbReference type="PROSITE" id="PS50949">
    <property type="entry name" value="HTH_GNTR"/>
    <property type="match status" value="1"/>
</dbReference>
<name>A0A7Y0KB73_9BACI</name>
<dbReference type="InterPro" id="IPR036388">
    <property type="entry name" value="WH-like_DNA-bd_sf"/>
</dbReference>
<dbReference type="CDD" id="cd06267">
    <property type="entry name" value="PBP1_LacI_sugar_binding-like"/>
    <property type="match status" value="1"/>
</dbReference>
<evidence type="ECO:0000256" key="2">
    <source>
        <dbReference type="ARBA" id="ARBA00023015"/>
    </source>
</evidence>
<feature type="domain" description="HTH gntR-type" evidence="5">
    <location>
        <begin position="14"/>
        <end position="82"/>
    </location>
</feature>
<dbReference type="InterPro" id="IPR028082">
    <property type="entry name" value="Peripla_BP_I"/>
</dbReference>
<dbReference type="PANTHER" id="PTHR30146:SF95">
    <property type="entry name" value="RIBOSE OPERON REPRESSOR"/>
    <property type="match status" value="1"/>
</dbReference>
<dbReference type="GO" id="GO:0000976">
    <property type="term" value="F:transcription cis-regulatory region binding"/>
    <property type="evidence" value="ECO:0007669"/>
    <property type="project" value="TreeGrafter"/>
</dbReference>
<dbReference type="PRINTS" id="PR00035">
    <property type="entry name" value="HTHGNTR"/>
</dbReference>
<protein>
    <submittedName>
        <fullName evidence="6">GntR family transcriptional regulator</fullName>
    </submittedName>
</protein>
<dbReference type="RefSeq" id="WP_101729258.1">
    <property type="nucleotide sequence ID" value="NZ_JABBPK010000001.1"/>
</dbReference>
<dbReference type="SMART" id="SM00345">
    <property type="entry name" value="HTH_GNTR"/>
    <property type="match status" value="1"/>
</dbReference>
<evidence type="ECO:0000256" key="3">
    <source>
        <dbReference type="ARBA" id="ARBA00023125"/>
    </source>
</evidence>
<dbReference type="InterPro" id="IPR036390">
    <property type="entry name" value="WH_DNA-bd_sf"/>
</dbReference>
<dbReference type="Gene3D" id="3.40.50.2300">
    <property type="match status" value="2"/>
</dbReference>
<keyword evidence="2" id="KW-0805">Transcription regulation</keyword>
<dbReference type="InterPro" id="IPR000524">
    <property type="entry name" value="Tscrpt_reg_HTH_GntR"/>
</dbReference>
<accession>A0A7Y0KB73</accession>
<keyword evidence="1" id="KW-0678">Repressor</keyword>
<dbReference type="EMBL" id="JABBPK010000001">
    <property type="protein sequence ID" value="NMO79075.1"/>
    <property type="molecule type" value="Genomic_DNA"/>
</dbReference>
<gene>
    <name evidence="6" type="ORF">HHU08_19145</name>
</gene>
<evidence type="ECO:0000256" key="1">
    <source>
        <dbReference type="ARBA" id="ARBA00022491"/>
    </source>
</evidence>
<dbReference type="AlphaFoldDB" id="A0A7Y0KB73"/>
<sequence>MYNIYEETGEIMKKPLYQIVYEKLEKQIIKKEWKLNEKLPSESELASQFNVSSITIKRALNELKNQGYLSRKPKEGTIVISNKGKITNTQKLELHKFTIGLIVTNLDDTFGTNILNGILDHCPPGVNIILKKTMGNEKKEDEIIREFIQSDIDGIILLPSSSQFLAPTILDLAAKKFPIIVIDRTLNNLPISCITSNNIEAAEKLTSYLMELGHKNIGILTSTNLVSSVKERIQGYIQAHAANQVKMDQALQQSFIQSVIPNYYESIKSDQKKIMNFIQSQPQMTAIVAAEYNIAQLIKQACQQIDKNIPNELSICCFDYPANLFSKEDVAFTHIEQQQYEMGEAAVKQVLQQIQSPEKIIKKVLNGRLKLGISTTFISKKRN</sequence>
<dbReference type="PANTHER" id="PTHR30146">
    <property type="entry name" value="LACI-RELATED TRANSCRIPTIONAL REPRESSOR"/>
    <property type="match status" value="1"/>
</dbReference>
<keyword evidence="7" id="KW-1185">Reference proteome</keyword>
<comment type="caution">
    <text evidence="6">The sequence shown here is derived from an EMBL/GenBank/DDBJ whole genome shotgun (WGS) entry which is preliminary data.</text>
</comment>
<keyword evidence="4" id="KW-0804">Transcription</keyword>
<dbReference type="Pfam" id="PF00392">
    <property type="entry name" value="GntR"/>
    <property type="match status" value="1"/>
</dbReference>
<dbReference type="CDD" id="cd07377">
    <property type="entry name" value="WHTH_GntR"/>
    <property type="match status" value="1"/>
</dbReference>
<organism evidence="6 7">
    <name type="scientific">Niallia alba</name>
    <dbReference type="NCBI Taxonomy" id="2729105"/>
    <lineage>
        <taxon>Bacteria</taxon>
        <taxon>Bacillati</taxon>
        <taxon>Bacillota</taxon>
        <taxon>Bacilli</taxon>
        <taxon>Bacillales</taxon>
        <taxon>Bacillaceae</taxon>
        <taxon>Niallia</taxon>
    </lineage>
</organism>